<gene>
    <name evidence="1" type="ORF">M947_03290</name>
</gene>
<sequence length="59" mass="7212">MKITPTPMRGIEEELVQIVFYWKWDFWERKQMAFSTMRPAKKARLKPHFRVISQSQGDR</sequence>
<protein>
    <submittedName>
        <fullName evidence="1">Uncharacterized protein</fullName>
    </submittedName>
</protein>
<comment type="caution">
    <text evidence="1">The sequence shown here is derived from an EMBL/GenBank/DDBJ whole genome shotgun (WGS) entry which is preliminary data.</text>
</comment>
<dbReference type="STRING" id="1172190.M947_03290"/>
<dbReference type="AlphaFoldDB" id="T0KSU1"/>
<evidence type="ECO:0000313" key="1">
    <source>
        <dbReference type="EMBL" id="EQB40059.1"/>
    </source>
</evidence>
<name>T0KSU1_9BACT</name>
<accession>T0KSU1</accession>
<dbReference type="EMBL" id="AUPZ01000004">
    <property type="protein sequence ID" value="EQB40059.1"/>
    <property type="molecule type" value="Genomic_DNA"/>
</dbReference>
<organism evidence="1 2">
    <name type="scientific">Sulfurimonas hongkongensis</name>
    <dbReference type="NCBI Taxonomy" id="1172190"/>
    <lineage>
        <taxon>Bacteria</taxon>
        <taxon>Pseudomonadati</taxon>
        <taxon>Campylobacterota</taxon>
        <taxon>Epsilonproteobacteria</taxon>
        <taxon>Campylobacterales</taxon>
        <taxon>Sulfurimonadaceae</taxon>
        <taxon>Sulfurimonas</taxon>
    </lineage>
</organism>
<evidence type="ECO:0000313" key="2">
    <source>
        <dbReference type="Proteomes" id="UP000015520"/>
    </source>
</evidence>
<keyword evidence="2" id="KW-1185">Reference proteome</keyword>
<proteinExistence type="predicted"/>
<dbReference type="Proteomes" id="UP000015520">
    <property type="component" value="Unassembled WGS sequence"/>
</dbReference>
<reference evidence="1 2" key="1">
    <citation type="submission" date="2013-07" db="EMBL/GenBank/DDBJ databases">
        <title>Sulfurimonas hongkongensis AST-10 Genome Sequencing.</title>
        <authorList>
            <person name="Cai L."/>
            <person name="Zhang T."/>
        </authorList>
    </citation>
    <scope>NUCLEOTIDE SEQUENCE [LARGE SCALE GENOMIC DNA]</scope>
    <source>
        <strain evidence="1 2">AST-10</strain>
    </source>
</reference>